<dbReference type="EMBL" id="JAVIDA010000036">
    <property type="protein sequence ID" value="MDQ9073191.1"/>
    <property type="molecule type" value="Genomic_DNA"/>
</dbReference>
<keyword evidence="1" id="KW-0732">Signal</keyword>
<dbReference type="RefSeq" id="WP_004870100.1">
    <property type="nucleotide sequence ID" value="NZ_BBLI01000049.1"/>
</dbReference>
<comment type="caution">
    <text evidence="2">The sequence shown here is derived from an EMBL/GenBank/DDBJ whole genome shotgun (WGS) entry which is preliminary data.</text>
</comment>
<gene>
    <name evidence="2" type="ORF">RFH51_17210</name>
</gene>
<dbReference type="PROSITE" id="PS51257">
    <property type="entry name" value="PROKAR_LIPOPROTEIN"/>
    <property type="match status" value="1"/>
</dbReference>
<accession>A0AAW8JNT7</accession>
<reference evidence="2" key="1">
    <citation type="submission" date="2023-08" db="EMBL/GenBank/DDBJ databases">
        <title>Emergence of clinically-relevant ST2 carbapenem-resistant Acinetobacter baumannii strains in hospital sewages in Zhejiang, East of China.</title>
        <authorList>
            <person name="Kaichao C."/>
            <person name="Zhang R."/>
        </authorList>
    </citation>
    <scope>NUCLEOTIDE SEQUENCE</scope>
    <source>
        <strain evidence="2">M-SY-60</strain>
    </source>
</reference>
<sequence>MKNIFLGLTLVTAFAMTGCVTTPSKPRTFDQLGQFSTYPLNSQTYRVSFQGNPNMSFGMAEEIALLKSAQTTVLNGFRYFKVMDDPSNRSQQPPRQAVIYPTPSYYPYGPYGYRRFGGPMMWNDPFYDMPEVVNIDPVQVSYTIECYRDNQKKPDDAFDANMILRSLGQKYGLSPTGQVLLPEPAVVPSQAPATK</sequence>
<protein>
    <recommendedName>
        <fullName evidence="4">DUF4136 domain-containing protein</fullName>
    </recommendedName>
</protein>
<dbReference type="AlphaFoldDB" id="A0AAW8JNT7"/>
<dbReference type="GeneID" id="84211475"/>
<dbReference type="Proteomes" id="UP001243195">
    <property type="component" value="Unassembled WGS sequence"/>
</dbReference>
<proteinExistence type="predicted"/>
<name>A0AAW8JNT7_9GAMM</name>
<feature type="chain" id="PRO_5043667444" description="DUF4136 domain-containing protein" evidence="1">
    <location>
        <begin position="18"/>
        <end position="195"/>
    </location>
</feature>
<dbReference type="NCBIfam" id="NF047637">
    <property type="entry name" value="lipo_CC0125"/>
    <property type="match status" value="1"/>
</dbReference>
<evidence type="ECO:0008006" key="4">
    <source>
        <dbReference type="Google" id="ProtNLM"/>
    </source>
</evidence>
<feature type="signal peptide" evidence="1">
    <location>
        <begin position="1"/>
        <end position="17"/>
    </location>
</feature>
<evidence type="ECO:0000313" key="2">
    <source>
        <dbReference type="EMBL" id="MDQ9073191.1"/>
    </source>
</evidence>
<evidence type="ECO:0000313" key="3">
    <source>
        <dbReference type="Proteomes" id="UP001243195"/>
    </source>
</evidence>
<organism evidence="2 3">
    <name type="scientific">Acinetobacter gerneri</name>
    <dbReference type="NCBI Taxonomy" id="202952"/>
    <lineage>
        <taxon>Bacteria</taxon>
        <taxon>Pseudomonadati</taxon>
        <taxon>Pseudomonadota</taxon>
        <taxon>Gammaproteobacteria</taxon>
        <taxon>Moraxellales</taxon>
        <taxon>Moraxellaceae</taxon>
        <taxon>Acinetobacter</taxon>
    </lineage>
</organism>
<evidence type="ECO:0000256" key="1">
    <source>
        <dbReference type="SAM" id="SignalP"/>
    </source>
</evidence>